<evidence type="ECO:0000313" key="5">
    <source>
        <dbReference type="EMBL" id="KAJ3104005.1"/>
    </source>
</evidence>
<feature type="coiled-coil region" evidence="1">
    <location>
        <begin position="40"/>
        <end position="67"/>
    </location>
</feature>
<evidence type="ECO:0000259" key="4">
    <source>
        <dbReference type="PROSITE" id="PS50217"/>
    </source>
</evidence>
<reference evidence="5" key="1">
    <citation type="submission" date="2020-05" db="EMBL/GenBank/DDBJ databases">
        <title>Phylogenomic resolution of chytrid fungi.</title>
        <authorList>
            <person name="Stajich J.E."/>
            <person name="Amses K."/>
            <person name="Simmons R."/>
            <person name="Seto K."/>
            <person name="Myers J."/>
            <person name="Bonds A."/>
            <person name="Quandt C.A."/>
            <person name="Barry K."/>
            <person name="Liu P."/>
            <person name="Grigoriev I."/>
            <person name="Longcore J.E."/>
            <person name="James T.Y."/>
        </authorList>
    </citation>
    <scope>NUCLEOTIDE SEQUENCE</scope>
    <source>
        <strain evidence="5">JEL0513</strain>
    </source>
</reference>
<dbReference type="InterPro" id="IPR004827">
    <property type="entry name" value="bZIP"/>
</dbReference>
<proteinExistence type="predicted"/>
<feature type="domain" description="BZIP" evidence="4">
    <location>
        <begin position="22"/>
        <end position="72"/>
    </location>
</feature>
<feature type="transmembrane region" description="Helical" evidence="3">
    <location>
        <begin position="399"/>
        <end position="426"/>
    </location>
</feature>
<dbReference type="InterPro" id="IPR046347">
    <property type="entry name" value="bZIP_sf"/>
</dbReference>
<evidence type="ECO:0000256" key="2">
    <source>
        <dbReference type="SAM" id="MobiDB-lite"/>
    </source>
</evidence>
<dbReference type="AlphaFoldDB" id="A0AAD5ST71"/>
<sequence>MDAREARTYEPNNNRGRKKTLQQGQTKRVQQMRDAQRSLRARKQEYIINLENKVSRLSEENSYLKQELQRYRVLEKSELYFPINVAASFCVPIDILENGNASFQLNETATTNCDDFLNKVWVSAEELYGQIDVEPFKTRLNTLMSFSESDVINQLFQSRVNLSRATETRAARNLQIKYLRDHSNLLKKCGIMDYVNLVELETEFNTKYSRHISRFQEICANPAYKLKIDHALAKQKMTTQLIAFRNALNDIPSLDKFYDLVDNYCYFWALYGLANIGPDEFFSVGNMFSGIFNACKGFEDKKSFLFALSILRRHKLNEMVAVAVETVAAAGIVAEVLRTDIVHKWEEALAGLLVVLVQVMLVAADTAPVDTAVGVAFLAVAHIGAVDTVPVDTAAAGTVVVGTVVVGIVVVDIVVVGIVVVGIVVVGTAVVGTELAVVVQQTLLRVPTFQHKIFDQQLY</sequence>
<evidence type="ECO:0000256" key="3">
    <source>
        <dbReference type="SAM" id="Phobius"/>
    </source>
</evidence>
<evidence type="ECO:0000256" key="1">
    <source>
        <dbReference type="SAM" id="Coils"/>
    </source>
</evidence>
<evidence type="ECO:0000313" key="6">
    <source>
        <dbReference type="Proteomes" id="UP001211907"/>
    </source>
</evidence>
<keyword evidence="3" id="KW-0472">Membrane</keyword>
<dbReference type="EMBL" id="JADGJH010002078">
    <property type="protein sequence ID" value="KAJ3104005.1"/>
    <property type="molecule type" value="Genomic_DNA"/>
</dbReference>
<feature type="transmembrane region" description="Helical" evidence="3">
    <location>
        <begin position="349"/>
        <end position="379"/>
    </location>
</feature>
<dbReference type="SUPFAM" id="SSF57959">
    <property type="entry name" value="Leucine zipper domain"/>
    <property type="match status" value="1"/>
</dbReference>
<dbReference type="PROSITE" id="PS50217">
    <property type="entry name" value="BZIP"/>
    <property type="match status" value="1"/>
</dbReference>
<dbReference type="Gene3D" id="1.20.5.170">
    <property type="match status" value="1"/>
</dbReference>
<keyword evidence="3" id="KW-0812">Transmembrane</keyword>
<feature type="region of interest" description="Disordered" evidence="2">
    <location>
        <begin position="1"/>
        <end position="33"/>
    </location>
</feature>
<dbReference type="Proteomes" id="UP001211907">
    <property type="component" value="Unassembled WGS sequence"/>
</dbReference>
<accession>A0AAD5ST71</accession>
<protein>
    <recommendedName>
        <fullName evidence="4">BZIP domain-containing protein</fullName>
    </recommendedName>
</protein>
<dbReference type="GO" id="GO:0003700">
    <property type="term" value="F:DNA-binding transcription factor activity"/>
    <property type="evidence" value="ECO:0007669"/>
    <property type="project" value="InterPro"/>
</dbReference>
<keyword evidence="1" id="KW-0175">Coiled coil</keyword>
<keyword evidence="3" id="KW-1133">Transmembrane helix</keyword>
<keyword evidence="6" id="KW-1185">Reference proteome</keyword>
<gene>
    <name evidence="5" type="ORF">HK100_004117</name>
</gene>
<dbReference type="Pfam" id="PF00170">
    <property type="entry name" value="bZIP_1"/>
    <property type="match status" value="1"/>
</dbReference>
<name>A0AAD5ST71_9FUNG</name>
<comment type="caution">
    <text evidence="5">The sequence shown here is derived from an EMBL/GenBank/DDBJ whole genome shotgun (WGS) entry which is preliminary data.</text>
</comment>
<organism evidence="5 6">
    <name type="scientific">Physocladia obscura</name>
    <dbReference type="NCBI Taxonomy" id="109957"/>
    <lineage>
        <taxon>Eukaryota</taxon>
        <taxon>Fungi</taxon>
        <taxon>Fungi incertae sedis</taxon>
        <taxon>Chytridiomycota</taxon>
        <taxon>Chytridiomycota incertae sedis</taxon>
        <taxon>Chytridiomycetes</taxon>
        <taxon>Chytridiales</taxon>
        <taxon>Chytriomycetaceae</taxon>
        <taxon>Physocladia</taxon>
    </lineage>
</organism>